<dbReference type="AlphaFoldDB" id="A0A174MLE0"/>
<keyword evidence="1" id="KW-1133">Transmembrane helix</keyword>
<feature type="transmembrane region" description="Helical" evidence="1">
    <location>
        <begin position="46"/>
        <end position="65"/>
    </location>
</feature>
<dbReference type="RefSeq" id="WP_050641905.1">
    <property type="nucleotide sequence ID" value="NZ_CABKUE010000009.1"/>
</dbReference>
<dbReference type="Proteomes" id="UP000095544">
    <property type="component" value="Unassembled WGS sequence"/>
</dbReference>
<accession>A0A174MLE0</accession>
<dbReference type="EMBL" id="CYZU01000089">
    <property type="protein sequence ID" value="CUP35911.1"/>
    <property type="molecule type" value="Genomic_DNA"/>
</dbReference>
<reference evidence="2 3" key="1">
    <citation type="submission" date="2015-09" db="EMBL/GenBank/DDBJ databases">
        <authorList>
            <consortium name="Pathogen Informatics"/>
        </authorList>
    </citation>
    <scope>NUCLEOTIDE SEQUENCE [LARGE SCALE GENOMIC DNA]</scope>
    <source>
        <strain evidence="2 3">2789STDY5834876</strain>
    </source>
</reference>
<evidence type="ECO:0000313" key="3">
    <source>
        <dbReference type="Proteomes" id="UP000095544"/>
    </source>
</evidence>
<sequence>MKTLKELRAVILVFGVYVIFGVYQWVNIYASIRLERTYELGYRHMATIAMILYWLAVAVVVTLLGGIMKKRFLWVEIILIDVPAVLMLFSQVLYFTFPSPILPFVVGAYSDKFMVLGAVLAGCEAVRYVRYFRNGRSPYKRIV</sequence>
<gene>
    <name evidence="2" type="ORF">ERS852491_04953</name>
</gene>
<feature type="transmembrane region" description="Helical" evidence="1">
    <location>
        <begin position="7"/>
        <end position="26"/>
    </location>
</feature>
<keyword evidence="1" id="KW-0812">Transmembrane</keyword>
<name>A0A174MLE0_9FIRM</name>
<evidence type="ECO:0000256" key="1">
    <source>
        <dbReference type="SAM" id="Phobius"/>
    </source>
</evidence>
<protein>
    <submittedName>
        <fullName evidence="2">Uncharacterized protein</fullName>
    </submittedName>
</protein>
<organism evidence="2 3">
    <name type="scientific">Faecalicatena contorta</name>
    <dbReference type="NCBI Taxonomy" id="39482"/>
    <lineage>
        <taxon>Bacteria</taxon>
        <taxon>Bacillati</taxon>
        <taxon>Bacillota</taxon>
        <taxon>Clostridia</taxon>
        <taxon>Lachnospirales</taxon>
        <taxon>Lachnospiraceae</taxon>
        <taxon>Faecalicatena</taxon>
    </lineage>
</organism>
<feature type="transmembrane region" description="Helical" evidence="1">
    <location>
        <begin position="72"/>
        <end position="93"/>
    </location>
</feature>
<keyword evidence="1" id="KW-0472">Membrane</keyword>
<dbReference type="OrthoDB" id="9917916at2"/>
<proteinExistence type="predicted"/>
<evidence type="ECO:0000313" key="2">
    <source>
        <dbReference type="EMBL" id="CUP35911.1"/>
    </source>
</evidence>